<dbReference type="Gene3D" id="2.60.120.10">
    <property type="entry name" value="Jelly Rolls"/>
    <property type="match status" value="1"/>
</dbReference>
<dbReference type="Proteomes" id="UP000267223">
    <property type="component" value="Unassembled WGS sequence"/>
</dbReference>
<evidence type="ECO:0000313" key="2">
    <source>
        <dbReference type="EMBL" id="RNI35198.1"/>
    </source>
</evidence>
<organism evidence="2 3">
    <name type="scientific">Hanamia caeni</name>
    <dbReference type="NCBI Taxonomy" id="2294116"/>
    <lineage>
        <taxon>Bacteria</taxon>
        <taxon>Pseudomonadati</taxon>
        <taxon>Bacteroidota</taxon>
        <taxon>Chitinophagia</taxon>
        <taxon>Chitinophagales</taxon>
        <taxon>Chitinophagaceae</taxon>
        <taxon>Hanamia</taxon>
    </lineage>
</organism>
<dbReference type="InterPro" id="IPR008894">
    <property type="entry name" value="QdtA_cupin_dom"/>
</dbReference>
<dbReference type="InterPro" id="IPR014710">
    <property type="entry name" value="RmlC-like_jellyroll"/>
</dbReference>
<evidence type="ECO:0000259" key="1">
    <source>
        <dbReference type="Pfam" id="PF05523"/>
    </source>
</evidence>
<dbReference type="RefSeq" id="WP_123121185.1">
    <property type="nucleotide sequence ID" value="NZ_RJJR01000011.1"/>
</dbReference>
<proteinExistence type="predicted"/>
<gene>
    <name evidence="2" type="ORF">EFY79_13140</name>
</gene>
<sequence length="154" mass="17830">MAEPITNYQLLVTSDRASLITGSQHSDARGKISFINDCDLSKAKRFYVIEPAGIEVVRAWQAHQREEKWFYVIEGSFKIVLTKPDDWKNPSSHLPFEEYILTASQAQILYVPGGYANGFQSLEPKSKIMVFSSFTVKESMEDDFRYDKSLWYKW</sequence>
<dbReference type="SUPFAM" id="SSF51182">
    <property type="entry name" value="RmlC-like cupins"/>
    <property type="match status" value="1"/>
</dbReference>
<dbReference type="InterPro" id="IPR011051">
    <property type="entry name" value="RmlC_Cupin_sf"/>
</dbReference>
<feature type="domain" description="Sugar 3,4-ketoisomerase QdtA cupin" evidence="1">
    <location>
        <begin position="22"/>
        <end position="138"/>
    </location>
</feature>
<name>A0A3M9NDY6_9BACT</name>
<keyword evidence="2" id="KW-0413">Isomerase</keyword>
<evidence type="ECO:0000313" key="3">
    <source>
        <dbReference type="Proteomes" id="UP000267223"/>
    </source>
</evidence>
<comment type="caution">
    <text evidence="2">The sequence shown here is derived from an EMBL/GenBank/DDBJ whole genome shotgun (WGS) entry which is preliminary data.</text>
</comment>
<protein>
    <submittedName>
        <fullName evidence="2">dTDP-6-deoxy-3,4-keto-hexulose isomerase</fullName>
    </submittedName>
</protein>
<dbReference type="Pfam" id="PF05523">
    <property type="entry name" value="FdtA"/>
    <property type="match status" value="1"/>
</dbReference>
<accession>A0A3M9NDY6</accession>
<dbReference type="AlphaFoldDB" id="A0A3M9NDY6"/>
<keyword evidence="3" id="KW-1185">Reference proteome</keyword>
<dbReference type="GO" id="GO:0016853">
    <property type="term" value="F:isomerase activity"/>
    <property type="evidence" value="ECO:0007669"/>
    <property type="project" value="UniProtKB-KW"/>
</dbReference>
<reference evidence="2 3" key="1">
    <citation type="submission" date="2018-11" db="EMBL/GenBank/DDBJ databases">
        <title>Draft genome sequence of Ferruginibacter sp. BO-59.</title>
        <authorList>
            <person name="Im W.T."/>
        </authorList>
    </citation>
    <scope>NUCLEOTIDE SEQUENCE [LARGE SCALE GENOMIC DNA]</scope>
    <source>
        <strain evidence="2 3">BO-59</strain>
    </source>
</reference>
<dbReference type="EMBL" id="RJJR01000011">
    <property type="protein sequence ID" value="RNI35198.1"/>
    <property type="molecule type" value="Genomic_DNA"/>
</dbReference>
<dbReference type="OrthoDB" id="826649at2"/>